<name>A0AAV8CSZ9_9POAL</name>
<dbReference type="Gene3D" id="2.30.240.10">
    <property type="entry name" value="At5g01610-like"/>
    <property type="match status" value="1"/>
</dbReference>
<dbReference type="Pfam" id="PF04398">
    <property type="entry name" value="DUF538"/>
    <property type="match status" value="1"/>
</dbReference>
<dbReference type="EMBL" id="JAMFTS010000004">
    <property type="protein sequence ID" value="KAJ4757572.1"/>
    <property type="molecule type" value="Genomic_DNA"/>
</dbReference>
<sequence>MDRIKASKRDPFSVLVLSPNYRHPLLFSPHFPSSIHSQRSQKKRQVASRNSSLPSAAFRISLQRQNLLSTLHSPPPHSHFPRTNKMLLTTYLSLLALLSLSLAQKPHAAATSAYDALQSHGLPRGLLPCGITSFTVNASTARFEATLDSPCTAKFESDVVHYNTSISGTLSYGEIASLSGVSAQELFLWFPVLGIKVDVSSSRLVYFDVGVVYKMLPLSLFESPPLCTPDDSSPSISTFNLGDAKHASTL</sequence>
<comment type="caution">
    <text evidence="1">The sequence shown here is derived from an EMBL/GenBank/DDBJ whole genome shotgun (WGS) entry which is preliminary data.</text>
</comment>
<dbReference type="InterPro" id="IPR007493">
    <property type="entry name" value="DUF538"/>
</dbReference>
<proteinExistence type="predicted"/>
<reference evidence="1" key="1">
    <citation type="submission" date="2022-08" db="EMBL/GenBank/DDBJ databases">
        <authorList>
            <person name="Marques A."/>
        </authorList>
    </citation>
    <scope>NUCLEOTIDE SEQUENCE</scope>
    <source>
        <strain evidence="1">RhyPub2mFocal</strain>
        <tissue evidence="1">Leaves</tissue>
    </source>
</reference>
<dbReference type="SUPFAM" id="SSF141562">
    <property type="entry name" value="At5g01610-like"/>
    <property type="match status" value="1"/>
</dbReference>
<dbReference type="PANTHER" id="PTHR31676:SF110">
    <property type="entry name" value="TRANSMEMBRANE PROTEIN"/>
    <property type="match status" value="1"/>
</dbReference>
<dbReference type="InterPro" id="IPR036758">
    <property type="entry name" value="At5g01610-like"/>
</dbReference>
<accession>A0AAV8CSZ9</accession>
<protein>
    <submittedName>
        <fullName evidence="1">Uncharacterized protein</fullName>
    </submittedName>
</protein>
<dbReference type="AlphaFoldDB" id="A0AAV8CSZ9"/>
<evidence type="ECO:0000313" key="2">
    <source>
        <dbReference type="Proteomes" id="UP001140206"/>
    </source>
</evidence>
<organism evidence="1 2">
    <name type="scientific">Rhynchospora pubera</name>
    <dbReference type="NCBI Taxonomy" id="906938"/>
    <lineage>
        <taxon>Eukaryota</taxon>
        <taxon>Viridiplantae</taxon>
        <taxon>Streptophyta</taxon>
        <taxon>Embryophyta</taxon>
        <taxon>Tracheophyta</taxon>
        <taxon>Spermatophyta</taxon>
        <taxon>Magnoliopsida</taxon>
        <taxon>Liliopsida</taxon>
        <taxon>Poales</taxon>
        <taxon>Cyperaceae</taxon>
        <taxon>Cyperoideae</taxon>
        <taxon>Rhynchosporeae</taxon>
        <taxon>Rhynchospora</taxon>
    </lineage>
</organism>
<dbReference type="PANTHER" id="PTHR31676">
    <property type="entry name" value="T31J12.3 PROTEIN-RELATED"/>
    <property type="match status" value="1"/>
</dbReference>
<evidence type="ECO:0000313" key="1">
    <source>
        <dbReference type="EMBL" id="KAJ4757572.1"/>
    </source>
</evidence>
<keyword evidence="2" id="KW-1185">Reference proteome</keyword>
<dbReference type="Proteomes" id="UP001140206">
    <property type="component" value="Chromosome 4"/>
</dbReference>
<gene>
    <name evidence="1" type="ORF">LUZ62_067947</name>
</gene>